<gene>
    <name evidence="8" type="primary">mreC</name>
    <name evidence="8" type="ORF">K8V42_07855</name>
    <name evidence="9" type="ORF">RU93_GL002041</name>
</gene>
<evidence type="ECO:0000256" key="1">
    <source>
        <dbReference type="ARBA" id="ARBA00009369"/>
    </source>
</evidence>
<evidence type="ECO:0000256" key="3">
    <source>
        <dbReference type="ARBA" id="ARBA00022960"/>
    </source>
</evidence>
<comment type="caution">
    <text evidence="9">The sequence shown here is derived from an EMBL/GenBank/DDBJ whole genome shotgun (WGS) entry which is preliminary data.</text>
</comment>
<protein>
    <recommendedName>
        <fullName evidence="2 5">Cell shape-determining protein MreC</fullName>
    </recommendedName>
    <alternativeName>
        <fullName evidence="4 5">Cell shape protein MreC</fullName>
    </alternativeName>
</protein>
<dbReference type="GO" id="GO:0005886">
    <property type="term" value="C:plasma membrane"/>
    <property type="evidence" value="ECO:0007669"/>
    <property type="project" value="TreeGrafter"/>
</dbReference>
<dbReference type="InterPro" id="IPR055342">
    <property type="entry name" value="MreC_beta-barrel_core"/>
</dbReference>
<proteinExistence type="inferred from homology"/>
<evidence type="ECO:0000259" key="7">
    <source>
        <dbReference type="Pfam" id="PF04085"/>
    </source>
</evidence>
<dbReference type="RefSeq" id="WP_071874738.1">
    <property type="nucleotide sequence ID" value="NZ_JBHSHF010000021.1"/>
</dbReference>
<dbReference type="EMBL" id="JAJJVO010000120">
    <property type="protein sequence ID" value="MCC9274193.1"/>
    <property type="molecule type" value="Genomic_DNA"/>
</dbReference>
<evidence type="ECO:0000256" key="2">
    <source>
        <dbReference type="ARBA" id="ARBA00013855"/>
    </source>
</evidence>
<keyword evidence="3 5" id="KW-0133">Cell shape</keyword>
<dbReference type="NCBIfam" id="TIGR00219">
    <property type="entry name" value="mreC"/>
    <property type="match status" value="1"/>
</dbReference>
<feature type="domain" description="Rod shape-determining protein MreC beta-barrel core" evidence="7">
    <location>
        <begin position="126"/>
        <end position="279"/>
    </location>
</feature>
<evidence type="ECO:0000313" key="8">
    <source>
        <dbReference type="EMBL" id="MCC9274193.1"/>
    </source>
</evidence>
<evidence type="ECO:0000313" key="10">
    <source>
        <dbReference type="Proteomes" id="UP000182149"/>
    </source>
</evidence>
<dbReference type="Gene3D" id="2.40.10.340">
    <property type="entry name" value="Rod shape-determining protein MreC, domain 1"/>
    <property type="match status" value="1"/>
</dbReference>
<keyword evidence="6" id="KW-0175">Coiled coil</keyword>
<dbReference type="InterPro" id="IPR042177">
    <property type="entry name" value="Cell/Rod_1"/>
</dbReference>
<comment type="function">
    <text evidence="5">Involved in formation and maintenance of cell shape.</text>
</comment>
<dbReference type="PANTHER" id="PTHR34138">
    <property type="entry name" value="CELL SHAPE-DETERMINING PROTEIN MREC"/>
    <property type="match status" value="1"/>
</dbReference>
<reference evidence="9 10" key="1">
    <citation type="submission" date="2014-12" db="EMBL/GenBank/DDBJ databases">
        <title>Draft genome sequences of 29 type strains of Enterococci.</title>
        <authorList>
            <person name="Zhong Z."/>
            <person name="Sun Z."/>
            <person name="Liu W."/>
            <person name="Zhang W."/>
            <person name="Zhang H."/>
        </authorList>
    </citation>
    <scope>NUCLEOTIDE SEQUENCE [LARGE SCALE GENOMIC DNA]</scope>
    <source>
        <strain evidence="9 10">DSM 17690</strain>
    </source>
</reference>
<dbReference type="PIRSF" id="PIRSF038471">
    <property type="entry name" value="MreC"/>
    <property type="match status" value="1"/>
</dbReference>
<dbReference type="STRING" id="328396.RU93_GL002041"/>
<dbReference type="InterPro" id="IPR007221">
    <property type="entry name" value="MreC"/>
</dbReference>
<evidence type="ECO:0000256" key="5">
    <source>
        <dbReference type="PIRNR" id="PIRNR038471"/>
    </source>
</evidence>
<feature type="coiled-coil region" evidence="6">
    <location>
        <begin position="79"/>
        <end position="116"/>
    </location>
</feature>
<dbReference type="GO" id="GO:0008360">
    <property type="term" value="P:regulation of cell shape"/>
    <property type="evidence" value="ECO:0007669"/>
    <property type="project" value="UniProtKB-KW"/>
</dbReference>
<comment type="similarity">
    <text evidence="1 5">Belongs to the MreC family.</text>
</comment>
<evidence type="ECO:0000313" key="9">
    <source>
        <dbReference type="EMBL" id="OJG10828.1"/>
    </source>
</evidence>
<dbReference type="Proteomes" id="UP000182149">
    <property type="component" value="Unassembled WGS sequence"/>
</dbReference>
<dbReference type="InterPro" id="IPR042175">
    <property type="entry name" value="Cell/Rod_MreC_2"/>
</dbReference>
<sequence>MKKFNPNKNIIITLILVIIIVTTLSVTIARRAVADKPFFAQSLITDTISIIDRTITAPFRWISSGASAVENLFVTYEENERLKEKIDQYDELLQQNKNHEREIATLTEELNLQATLTDFEKITSNVISRSPDTWQDIMVIDRGKNDGVEANMPVVSNAGLIGRIIEVNKASSKVELLTSSNQNSNQFPVRISTKEGEAFGILKGYDADKEVLVIEQITGVKEIEAGAVVQTSGLGGGSPADLPIGTTLKESTDRFGLTRQVYVKPYAQMSDLLVVTVIKRGVGDE</sequence>
<evidence type="ECO:0000256" key="6">
    <source>
        <dbReference type="SAM" id="Coils"/>
    </source>
</evidence>
<organism evidence="9 10">
    <name type="scientific">Enterococcus aquimarinus</name>
    <dbReference type="NCBI Taxonomy" id="328396"/>
    <lineage>
        <taxon>Bacteria</taxon>
        <taxon>Bacillati</taxon>
        <taxon>Bacillota</taxon>
        <taxon>Bacilli</taxon>
        <taxon>Lactobacillales</taxon>
        <taxon>Enterococcaceae</taxon>
        <taxon>Enterococcus</taxon>
    </lineage>
</organism>
<evidence type="ECO:0000256" key="4">
    <source>
        <dbReference type="ARBA" id="ARBA00032089"/>
    </source>
</evidence>
<keyword evidence="10" id="KW-1185">Reference proteome</keyword>
<accession>A0A1L8QTI9</accession>
<dbReference type="Proteomes" id="UP000813384">
    <property type="component" value="Unassembled WGS sequence"/>
</dbReference>
<dbReference type="Pfam" id="PF04085">
    <property type="entry name" value="MreC"/>
    <property type="match status" value="1"/>
</dbReference>
<dbReference type="EMBL" id="JXKD01000006">
    <property type="protein sequence ID" value="OJG10828.1"/>
    <property type="molecule type" value="Genomic_DNA"/>
</dbReference>
<dbReference type="OrthoDB" id="9792313at2"/>
<dbReference type="PANTHER" id="PTHR34138:SF1">
    <property type="entry name" value="CELL SHAPE-DETERMINING PROTEIN MREC"/>
    <property type="match status" value="1"/>
</dbReference>
<name>A0A1L8QTI9_9ENTE</name>
<dbReference type="AlphaFoldDB" id="A0A1L8QTI9"/>
<reference evidence="8" key="3">
    <citation type="submission" date="2021-11" db="EMBL/GenBank/DDBJ databases">
        <authorList>
            <person name="Gilroy R."/>
        </authorList>
    </citation>
    <scope>NUCLEOTIDE SEQUENCE</scope>
    <source>
        <strain evidence="8">150</strain>
    </source>
</reference>
<dbReference type="Gene3D" id="2.40.10.350">
    <property type="entry name" value="Rod shape-determining protein MreC, domain 2"/>
    <property type="match status" value="1"/>
</dbReference>
<reference evidence="8" key="2">
    <citation type="journal article" date="2021" name="PeerJ">
        <title>Extensive microbial diversity within the chicken gut microbiome revealed by metagenomics and culture.</title>
        <authorList>
            <person name="Gilroy R."/>
            <person name="Ravi A."/>
            <person name="Getino M."/>
            <person name="Pursley I."/>
            <person name="Horton D.L."/>
            <person name="Alikhan N.F."/>
            <person name="Baker D."/>
            <person name="Gharbi K."/>
            <person name="Hall N."/>
            <person name="Watson M."/>
            <person name="Adriaenssens E.M."/>
            <person name="Foster-Nyarko E."/>
            <person name="Jarju S."/>
            <person name="Secka A."/>
            <person name="Antonio M."/>
            <person name="Oren A."/>
            <person name="Chaudhuri R.R."/>
            <person name="La Ragione R."/>
            <person name="Hildebrand F."/>
            <person name="Pallen M.J."/>
        </authorList>
    </citation>
    <scope>NUCLEOTIDE SEQUENCE</scope>
    <source>
        <strain evidence="8">150</strain>
    </source>
</reference>